<dbReference type="InterPro" id="IPR016132">
    <property type="entry name" value="Phyto_chromo_attachment"/>
</dbReference>
<dbReference type="SUPFAM" id="SSF47384">
    <property type="entry name" value="Homodimeric domain of signal transducing histidine kinase"/>
    <property type="match status" value="1"/>
</dbReference>
<evidence type="ECO:0000256" key="6">
    <source>
        <dbReference type="ARBA" id="ARBA00022741"/>
    </source>
</evidence>
<evidence type="ECO:0000256" key="3">
    <source>
        <dbReference type="ARBA" id="ARBA00012438"/>
    </source>
</evidence>
<dbReference type="CDD" id="cd00082">
    <property type="entry name" value="HisKA"/>
    <property type="match status" value="1"/>
</dbReference>
<feature type="domain" description="Histidine kinase" evidence="11">
    <location>
        <begin position="499"/>
        <end position="713"/>
    </location>
</feature>
<dbReference type="InterPro" id="IPR036890">
    <property type="entry name" value="HATPase_C_sf"/>
</dbReference>
<dbReference type="SUPFAM" id="SSF55785">
    <property type="entry name" value="PYP-like sensor domain (PAS domain)"/>
    <property type="match status" value="1"/>
</dbReference>
<dbReference type="Proteomes" id="UP000286402">
    <property type="component" value="Unassembled WGS sequence"/>
</dbReference>
<keyword evidence="13" id="KW-1185">Reference proteome</keyword>
<dbReference type="GO" id="GO:0006355">
    <property type="term" value="P:regulation of DNA-templated transcription"/>
    <property type="evidence" value="ECO:0007669"/>
    <property type="project" value="InterPro"/>
</dbReference>
<dbReference type="GO" id="GO:0007234">
    <property type="term" value="P:osmosensory signaling via phosphorelay pathway"/>
    <property type="evidence" value="ECO:0007669"/>
    <property type="project" value="TreeGrafter"/>
</dbReference>
<name>A0A420FWD2_9SPHI</name>
<dbReference type="InterPro" id="IPR050351">
    <property type="entry name" value="BphY/WalK/GraS-like"/>
</dbReference>
<evidence type="ECO:0000313" key="13">
    <source>
        <dbReference type="Proteomes" id="UP000286402"/>
    </source>
</evidence>
<dbReference type="InterPro" id="IPR005467">
    <property type="entry name" value="His_kinase_dom"/>
</dbReference>
<organism evidence="12 13">
    <name type="scientific">Sphingobacterium siyangense</name>
    <dbReference type="NCBI Taxonomy" id="459529"/>
    <lineage>
        <taxon>Bacteria</taxon>
        <taxon>Pseudomonadati</taxon>
        <taxon>Bacteroidota</taxon>
        <taxon>Sphingobacteriia</taxon>
        <taxon>Sphingobacteriales</taxon>
        <taxon>Sphingobacteriaceae</taxon>
        <taxon>Sphingobacterium</taxon>
    </lineage>
</organism>
<dbReference type="AlphaFoldDB" id="A0A420FWD2"/>
<dbReference type="PRINTS" id="PR00344">
    <property type="entry name" value="BCTRLSENSOR"/>
</dbReference>
<dbReference type="InterPro" id="IPR003661">
    <property type="entry name" value="HisK_dim/P_dom"/>
</dbReference>
<dbReference type="GO" id="GO:0009584">
    <property type="term" value="P:detection of visible light"/>
    <property type="evidence" value="ECO:0007669"/>
    <property type="project" value="InterPro"/>
</dbReference>
<dbReference type="InterPro" id="IPR036097">
    <property type="entry name" value="HisK_dim/P_sf"/>
</dbReference>
<dbReference type="Pfam" id="PF00512">
    <property type="entry name" value="HisKA"/>
    <property type="match status" value="1"/>
</dbReference>
<evidence type="ECO:0000256" key="9">
    <source>
        <dbReference type="ARBA" id="ARBA00023012"/>
    </source>
</evidence>
<evidence type="ECO:0000256" key="4">
    <source>
        <dbReference type="ARBA" id="ARBA00022553"/>
    </source>
</evidence>
<comment type="similarity">
    <text evidence="2">In the N-terminal section; belongs to the phytochrome family.</text>
</comment>
<evidence type="ECO:0000256" key="5">
    <source>
        <dbReference type="ARBA" id="ARBA00022679"/>
    </source>
</evidence>
<gene>
    <name evidence="12" type="ORF">BCY89_06440</name>
</gene>
<dbReference type="PROSITE" id="PS50109">
    <property type="entry name" value="HIS_KIN"/>
    <property type="match status" value="1"/>
</dbReference>
<evidence type="ECO:0000256" key="2">
    <source>
        <dbReference type="ARBA" id="ARBA00006402"/>
    </source>
</evidence>
<evidence type="ECO:0000259" key="10">
    <source>
        <dbReference type="PROSITE" id="PS50046"/>
    </source>
</evidence>
<feature type="domain" description="Phytochrome chromophore attachment site" evidence="10">
    <location>
        <begin position="137"/>
        <end position="284"/>
    </location>
</feature>
<protein>
    <recommendedName>
        <fullName evidence="3">histidine kinase</fullName>
        <ecNumber evidence="3">2.7.13.3</ecNumber>
    </recommendedName>
</protein>
<dbReference type="GO" id="GO:0000155">
    <property type="term" value="F:phosphorelay sensor kinase activity"/>
    <property type="evidence" value="ECO:0007669"/>
    <property type="project" value="InterPro"/>
</dbReference>
<dbReference type="Pfam" id="PF00360">
    <property type="entry name" value="PHY"/>
    <property type="match status" value="1"/>
</dbReference>
<sequence length="722" mass="84075">MNHTFQSNNQTIITLQSFGSLVILDRHFNVVGITESVVNDHDAKENLLGTHFFDSFSNTFGEALSKIKNAVIDLLENGQSRHILPIKMRKERVYVKLRRHDEYFYIEWEQQHKKYIAAKKINELNFLLDTIQPNNWDRVCSAINKLLNYDRVFVLQVQETGYSSVIAEHTADGQAHFKGMEFSKDFMPEEVLSYYRSYSYRYAPNINIDGQEFYYTDEGIDPVSSLLSPLPELHRLFLKKINVQSALFFRICIDDDFWGLVVAQNDEERVVDLQQRKLCTFAIQAATSKYESHVKQNLLERTELLKLAEEELKRSLSENKMVNCALIQHMDILTQLVNADGLAIFNQGDVFNYGHSPQKAQFYEIIQFLQKHTDKALFKDYNFRLNHQDNFNDTLSFAGLMYLKVGLENDYYLVWFRKENRNQVMQMELKNEPHENKQLKIWEDMRYDVAKPWNDAEINFVLRLNQIIKESIFAKLKERQLLNEELLSLNNELEMFTHTLSHDLKNPLSILKMGIQFLQQHSDNIDFTKINKWYQNFSRSVTNIEDIINNMVQLSQHRSSILDKEPLPMAYTIQRIFQENSILYNVNNCQPTFGTLLPIWGEKSAAYQIFSNLIVNAIKYSAQADRPLVTIDSSDEDDYTHYQIKDNGIGIPSDHLPHIYEMFTRADNVGSIPGTGIGLSLVKRIMERLGGSIEIESEVGIGTVVHLYFPIVKPFPEQMLLD</sequence>
<dbReference type="InterPro" id="IPR003594">
    <property type="entry name" value="HATPase_dom"/>
</dbReference>
<dbReference type="GO" id="GO:0030295">
    <property type="term" value="F:protein kinase activator activity"/>
    <property type="evidence" value="ECO:0007669"/>
    <property type="project" value="TreeGrafter"/>
</dbReference>
<dbReference type="Gene3D" id="3.30.565.10">
    <property type="entry name" value="Histidine kinase-like ATPase, C-terminal domain"/>
    <property type="match status" value="1"/>
</dbReference>
<dbReference type="EMBL" id="MCAQ01000012">
    <property type="protein sequence ID" value="RKF37276.1"/>
    <property type="molecule type" value="Genomic_DNA"/>
</dbReference>
<dbReference type="Gene3D" id="3.30.450.40">
    <property type="match status" value="1"/>
</dbReference>
<dbReference type="InterPro" id="IPR035965">
    <property type="entry name" value="PAS-like_dom_sf"/>
</dbReference>
<dbReference type="GO" id="GO:0005524">
    <property type="term" value="F:ATP binding"/>
    <property type="evidence" value="ECO:0007669"/>
    <property type="project" value="UniProtKB-KW"/>
</dbReference>
<dbReference type="EC" id="2.7.13.3" evidence="3"/>
<evidence type="ECO:0000256" key="1">
    <source>
        <dbReference type="ARBA" id="ARBA00000085"/>
    </source>
</evidence>
<dbReference type="Gene3D" id="3.30.450.270">
    <property type="match status" value="1"/>
</dbReference>
<keyword evidence="7" id="KW-0418">Kinase</keyword>
<dbReference type="SUPFAM" id="SSF55874">
    <property type="entry name" value="ATPase domain of HSP90 chaperone/DNA topoisomerase II/histidine kinase"/>
    <property type="match status" value="1"/>
</dbReference>
<dbReference type="GO" id="GO:0000156">
    <property type="term" value="F:phosphorelay response regulator activity"/>
    <property type="evidence" value="ECO:0007669"/>
    <property type="project" value="TreeGrafter"/>
</dbReference>
<dbReference type="InterPro" id="IPR004358">
    <property type="entry name" value="Sig_transdc_His_kin-like_C"/>
</dbReference>
<proteinExistence type="inferred from homology"/>
<dbReference type="Gene3D" id="1.10.287.130">
    <property type="match status" value="1"/>
</dbReference>
<dbReference type="Gene3D" id="3.30.450.20">
    <property type="entry name" value="PAS domain"/>
    <property type="match status" value="1"/>
</dbReference>
<comment type="caution">
    <text evidence="12">The sequence shown here is derived from an EMBL/GenBank/DDBJ whole genome shotgun (WGS) entry which is preliminary data.</text>
</comment>
<reference evidence="12 13" key="1">
    <citation type="submission" date="2016-07" db="EMBL/GenBank/DDBJ databases">
        <title>Genome analysis of Sphingobacterium siyangense T12B17.</title>
        <authorList>
            <person name="Xu D."/>
            <person name="Su Y."/>
            <person name="Zheng S."/>
        </authorList>
    </citation>
    <scope>NUCLEOTIDE SEQUENCE [LARGE SCALE GENOMIC DNA]</scope>
    <source>
        <strain evidence="12 13">T12B17</strain>
    </source>
</reference>
<dbReference type="PANTHER" id="PTHR42878">
    <property type="entry name" value="TWO-COMPONENT HISTIDINE KINASE"/>
    <property type="match status" value="1"/>
</dbReference>
<comment type="catalytic activity">
    <reaction evidence="1">
        <text>ATP + protein L-histidine = ADP + protein N-phospho-L-histidine.</text>
        <dbReference type="EC" id="2.7.13.3"/>
    </reaction>
</comment>
<keyword evidence="6" id="KW-0547">Nucleotide-binding</keyword>
<keyword evidence="4" id="KW-0597">Phosphoprotein</keyword>
<dbReference type="PROSITE" id="PS50046">
    <property type="entry name" value="PHYTOCHROME_2"/>
    <property type="match status" value="1"/>
</dbReference>
<evidence type="ECO:0000256" key="7">
    <source>
        <dbReference type="ARBA" id="ARBA00022777"/>
    </source>
</evidence>
<evidence type="ECO:0000256" key="8">
    <source>
        <dbReference type="ARBA" id="ARBA00022840"/>
    </source>
</evidence>
<dbReference type="SUPFAM" id="SSF55781">
    <property type="entry name" value="GAF domain-like"/>
    <property type="match status" value="2"/>
</dbReference>
<dbReference type="PANTHER" id="PTHR42878:SF7">
    <property type="entry name" value="SENSOR HISTIDINE KINASE GLRK"/>
    <property type="match status" value="1"/>
</dbReference>
<dbReference type="Pfam" id="PF02518">
    <property type="entry name" value="HATPase_c"/>
    <property type="match status" value="1"/>
</dbReference>
<dbReference type="SMART" id="SM00388">
    <property type="entry name" value="HisKA"/>
    <property type="match status" value="1"/>
</dbReference>
<dbReference type="SMART" id="SM00387">
    <property type="entry name" value="HATPase_c"/>
    <property type="match status" value="1"/>
</dbReference>
<keyword evidence="8" id="KW-0067">ATP-binding</keyword>
<evidence type="ECO:0000259" key="11">
    <source>
        <dbReference type="PROSITE" id="PS50109"/>
    </source>
</evidence>
<accession>A0A420FWD2</accession>
<dbReference type="InterPro" id="IPR029016">
    <property type="entry name" value="GAF-like_dom_sf"/>
</dbReference>
<dbReference type="InterPro" id="IPR013515">
    <property type="entry name" value="Phytochrome_cen-reg"/>
</dbReference>
<keyword evidence="9" id="KW-0902">Two-component regulatory system</keyword>
<dbReference type="RefSeq" id="WP_120334326.1">
    <property type="nucleotide sequence ID" value="NZ_MCAQ01000012.1"/>
</dbReference>
<dbReference type="CDD" id="cd00075">
    <property type="entry name" value="HATPase"/>
    <property type="match status" value="1"/>
</dbReference>
<dbReference type="InterPro" id="IPR043150">
    <property type="entry name" value="Phytochrome_PHY_sf"/>
</dbReference>
<evidence type="ECO:0000313" key="12">
    <source>
        <dbReference type="EMBL" id="RKF37276.1"/>
    </source>
</evidence>
<keyword evidence="5" id="KW-0808">Transferase</keyword>